<keyword evidence="1" id="KW-0472">Membrane</keyword>
<dbReference type="AlphaFoldDB" id="A0A453LC11"/>
<evidence type="ECO:0000313" key="3">
    <source>
        <dbReference type="Proteomes" id="UP000015105"/>
    </source>
</evidence>
<evidence type="ECO:0000256" key="1">
    <source>
        <dbReference type="SAM" id="Phobius"/>
    </source>
</evidence>
<reference evidence="2" key="5">
    <citation type="journal article" date="2021" name="G3 (Bethesda)">
        <title>Aegilops tauschii genome assembly Aet v5.0 features greater sequence contiguity and improved annotation.</title>
        <authorList>
            <person name="Wang L."/>
            <person name="Zhu T."/>
            <person name="Rodriguez J.C."/>
            <person name="Deal K.R."/>
            <person name="Dubcovsky J."/>
            <person name="McGuire P.E."/>
            <person name="Lux T."/>
            <person name="Spannagl M."/>
            <person name="Mayer K.F.X."/>
            <person name="Baldrich P."/>
            <person name="Meyers B.C."/>
            <person name="Huo N."/>
            <person name="Gu Y.Q."/>
            <person name="Zhou H."/>
            <person name="Devos K.M."/>
            <person name="Bennetzen J.L."/>
            <person name="Unver T."/>
            <person name="Budak H."/>
            <person name="Gulick P.J."/>
            <person name="Galiba G."/>
            <person name="Kalapos B."/>
            <person name="Nelson D.R."/>
            <person name="Li P."/>
            <person name="You F.M."/>
            <person name="Luo M.C."/>
            <person name="Dvorak J."/>
        </authorList>
    </citation>
    <scope>NUCLEOTIDE SEQUENCE [LARGE SCALE GENOMIC DNA]</scope>
    <source>
        <strain evidence="2">cv. AL8/78</strain>
    </source>
</reference>
<reference evidence="2" key="3">
    <citation type="journal article" date="2017" name="Nature">
        <title>Genome sequence of the progenitor of the wheat D genome Aegilops tauschii.</title>
        <authorList>
            <person name="Luo M.C."/>
            <person name="Gu Y.Q."/>
            <person name="Puiu D."/>
            <person name="Wang H."/>
            <person name="Twardziok S.O."/>
            <person name="Deal K.R."/>
            <person name="Huo N."/>
            <person name="Zhu T."/>
            <person name="Wang L."/>
            <person name="Wang Y."/>
            <person name="McGuire P.E."/>
            <person name="Liu S."/>
            <person name="Long H."/>
            <person name="Ramasamy R.K."/>
            <person name="Rodriguez J.C."/>
            <person name="Van S.L."/>
            <person name="Yuan L."/>
            <person name="Wang Z."/>
            <person name="Xia Z."/>
            <person name="Xiao L."/>
            <person name="Anderson O.D."/>
            <person name="Ouyang S."/>
            <person name="Liang Y."/>
            <person name="Zimin A.V."/>
            <person name="Pertea G."/>
            <person name="Qi P."/>
            <person name="Bennetzen J.L."/>
            <person name="Dai X."/>
            <person name="Dawson M.W."/>
            <person name="Muller H.G."/>
            <person name="Kugler K."/>
            <person name="Rivarola-Duarte L."/>
            <person name="Spannagl M."/>
            <person name="Mayer K.F.X."/>
            <person name="Lu F.H."/>
            <person name="Bevan M.W."/>
            <person name="Leroy P."/>
            <person name="Li P."/>
            <person name="You F.M."/>
            <person name="Sun Q."/>
            <person name="Liu Z."/>
            <person name="Lyons E."/>
            <person name="Wicker T."/>
            <person name="Salzberg S.L."/>
            <person name="Devos K.M."/>
            <person name="Dvorak J."/>
        </authorList>
    </citation>
    <scope>NUCLEOTIDE SEQUENCE [LARGE SCALE GENOMIC DNA]</scope>
    <source>
        <strain evidence="2">cv. AL8/78</strain>
    </source>
</reference>
<dbReference type="Proteomes" id="UP000015105">
    <property type="component" value="Chromosome 5D"/>
</dbReference>
<accession>A0A453LC11</accession>
<feature type="transmembrane region" description="Helical" evidence="1">
    <location>
        <begin position="20"/>
        <end position="47"/>
    </location>
</feature>
<keyword evidence="3" id="KW-1185">Reference proteome</keyword>
<keyword evidence="1" id="KW-0812">Transmembrane</keyword>
<name>A0A453LC11_AEGTS</name>
<keyword evidence="1" id="KW-1133">Transmembrane helix</keyword>
<protein>
    <submittedName>
        <fullName evidence="2">Uncharacterized protein</fullName>
    </submittedName>
</protein>
<evidence type="ECO:0000313" key="2">
    <source>
        <dbReference type="EnsemblPlants" id="AET5Gv20704100.1"/>
    </source>
</evidence>
<proteinExistence type="predicted"/>
<reference evidence="3" key="2">
    <citation type="journal article" date="2017" name="Nat. Plants">
        <title>The Aegilops tauschii genome reveals multiple impacts of transposons.</title>
        <authorList>
            <person name="Zhao G."/>
            <person name="Zou C."/>
            <person name="Li K."/>
            <person name="Wang K."/>
            <person name="Li T."/>
            <person name="Gao L."/>
            <person name="Zhang X."/>
            <person name="Wang H."/>
            <person name="Yang Z."/>
            <person name="Liu X."/>
            <person name="Jiang W."/>
            <person name="Mao L."/>
            <person name="Kong X."/>
            <person name="Jiao Y."/>
            <person name="Jia J."/>
        </authorList>
    </citation>
    <scope>NUCLEOTIDE SEQUENCE [LARGE SCALE GENOMIC DNA]</scope>
    <source>
        <strain evidence="3">cv. AL8/78</strain>
    </source>
</reference>
<sequence>MKKDSTDNRSPPPWCSAEGANMALLVLLLTMVHKAASPGIFIIAYCLELTPRLVPSLIGKGADDSSR</sequence>
<organism evidence="2 3">
    <name type="scientific">Aegilops tauschii subsp. strangulata</name>
    <name type="common">Goatgrass</name>
    <dbReference type="NCBI Taxonomy" id="200361"/>
    <lineage>
        <taxon>Eukaryota</taxon>
        <taxon>Viridiplantae</taxon>
        <taxon>Streptophyta</taxon>
        <taxon>Embryophyta</taxon>
        <taxon>Tracheophyta</taxon>
        <taxon>Spermatophyta</taxon>
        <taxon>Magnoliopsida</taxon>
        <taxon>Liliopsida</taxon>
        <taxon>Poales</taxon>
        <taxon>Poaceae</taxon>
        <taxon>BOP clade</taxon>
        <taxon>Pooideae</taxon>
        <taxon>Triticodae</taxon>
        <taxon>Triticeae</taxon>
        <taxon>Triticinae</taxon>
        <taxon>Aegilops</taxon>
    </lineage>
</organism>
<dbReference type="EnsemblPlants" id="AET5Gv20704100.1">
    <property type="protein sequence ID" value="AET5Gv20704100.1"/>
    <property type="gene ID" value="AET5Gv20704100"/>
</dbReference>
<reference evidence="3" key="1">
    <citation type="journal article" date="2014" name="Science">
        <title>Ancient hybridizations among the ancestral genomes of bread wheat.</title>
        <authorList>
            <consortium name="International Wheat Genome Sequencing Consortium,"/>
            <person name="Marcussen T."/>
            <person name="Sandve S.R."/>
            <person name="Heier L."/>
            <person name="Spannagl M."/>
            <person name="Pfeifer M."/>
            <person name="Jakobsen K.S."/>
            <person name="Wulff B.B."/>
            <person name="Steuernagel B."/>
            <person name="Mayer K.F."/>
            <person name="Olsen O.A."/>
        </authorList>
    </citation>
    <scope>NUCLEOTIDE SEQUENCE [LARGE SCALE GENOMIC DNA]</scope>
    <source>
        <strain evidence="3">cv. AL8/78</strain>
    </source>
</reference>
<reference evidence="2" key="4">
    <citation type="submission" date="2019-03" db="UniProtKB">
        <authorList>
            <consortium name="EnsemblPlants"/>
        </authorList>
    </citation>
    <scope>IDENTIFICATION</scope>
</reference>
<dbReference type="Gramene" id="AET5Gv20704100.1">
    <property type="protein sequence ID" value="AET5Gv20704100.1"/>
    <property type="gene ID" value="AET5Gv20704100"/>
</dbReference>